<keyword evidence="5" id="KW-1185">Reference proteome</keyword>
<dbReference type="EMBL" id="SGWV01000011">
    <property type="protein sequence ID" value="RZS51921.1"/>
    <property type="molecule type" value="Genomic_DNA"/>
</dbReference>
<accession>A0A4Q7LDC8</accession>
<evidence type="ECO:0000256" key="1">
    <source>
        <dbReference type="ARBA" id="ARBA00009986"/>
    </source>
</evidence>
<feature type="domain" description="Aldehyde dehydrogenase" evidence="3">
    <location>
        <begin position="26"/>
        <end position="462"/>
    </location>
</feature>
<dbReference type="InterPro" id="IPR016163">
    <property type="entry name" value="Ald_DH_C"/>
</dbReference>
<comment type="caution">
    <text evidence="4">The sequence shown here is derived from an EMBL/GenBank/DDBJ whole genome shotgun (WGS) entry which is preliminary data.</text>
</comment>
<evidence type="ECO:0000313" key="5">
    <source>
        <dbReference type="Proteomes" id="UP000293433"/>
    </source>
</evidence>
<dbReference type="InterPro" id="IPR016161">
    <property type="entry name" value="Ald_DH/histidinol_DH"/>
</dbReference>
<proteinExistence type="inferred from homology"/>
<dbReference type="Gene3D" id="3.40.309.10">
    <property type="entry name" value="Aldehyde Dehydrogenase, Chain A, domain 2"/>
    <property type="match status" value="1"/>
</dbReference>
<dbReference type="Proteomes" id="UP000293433">
    <property type="component" value="Unassembled WGS sequence"/>
</dbReference>
<dbReference type="PANTHER" id="PTHR42804">
    <property type="entry name" value="ALDEHYDE DEHYDROGENASE"/>
    <property type="match status" value="1"/>
</dbReference>
<dbReference type="Pfam" id="PF00171">
    <property type="entry name" value="Aldedh"/>
    <property type="match status" value="1"/>
</dbReference>
<protein>
    <submittedName>
        <fullName evidence="4">Aldehyde dehydrogenase (NAD+)</fullName>
    </submittedName>
</protein>
<evidence type="ECO:0000256" key="2">
    <source>
        <dbReference type="ARBA" id="ARBA00023002"/>
    </source>
</evidence>
<evidence type="ECO:0000313" key="4">
    <source>
        <dbReference type="EMBL" id="RZS51921.1"/>
    </source>
</evidence>
<reference evidence="4 5" key="1">
    <citation type="submission" date="2019-02" db="EMBL/GenBank/DDBJ databases">
        <title>Genomic Encyclopedia of Type Strains, Phase IV (KMG-IV): sequencing the most valuable type-strain genomes for metagenomic binning, comparative biology and taxonomic classification.</title>
        <authorList>
            <person name="Goeker M."/>
        </authorList>
    </citation>
    <scope>NUCLEOTIDE SEQUENCE [LARGE SCALE GENOMIC DNA]</scope>
    <source>
        <strain evidence="4 5">DSM 10617</strain>
    </source>
</reference>
<organism evidence="4 5">
    <name type="scientific">Sphaerotilus mobilis</name>
    <dbReference type="NCBI Taxonomy" id="47994"/>
    <lineage>
        <taxon>Bacteria</taxon>
        <taxon>Pseudomonadati</taxon>
        <taxon>Pseudomonadota</taxon>
        <taxon>Betaproteobacteria</taxon>
        <taxon>Burkholderiales</taxon>
        <taxon>Sphaerotilaceae</taxon>
        <taxon>Sphaerotilus</taxon>
    </lineage>
</organism>
<dbReference type="InterPro" id="IPR016162">
    <property type="entry name" value="Ald_DH_N"/>
</dbReference>
<evidence type="ECO:0000259" key="3">
    <source>
        <dbReference type="Pfam" id="PF00171"/>
    </source>
</evidence>
<dbReference type="PANTHER" id="PTHR42804:SF1">
    <property type="entry name" value="ALDEHYDE DEHYDROGENASE-RELATED"/>
    <property type="match status" value="1"/>
</dbReference>
<dbReference type="SUPFAM" id="SSF53720">
    <property type="entry name" value="ALDH-like"/>
    <property type="match status" value="1"/>
</dbReference>
<keyword evidence="2" id="KW-0560">Oxidoreductase</keyword>
<dbReference type="GO" id="GO:0016620">
    <property type="term" value="F:oxidoreductase activity, acting on the aldehyde or oxo group of donors, NAD or NADP as acceptor"/>
    <property type="evidence" value="ECO:0007669"/>
    <property type="project" value="InterPro"/>
</dbReference>
<dbReference type="Gene3D" id="3.40.605.10">
    <property type="entry name" value="Aldehyde Dehydrogenase, Chain A, domain 1"/>
    <property type="match status" value="1"/>
</dbReference>
<dbReference type="RefSeq" id="WP_165396825.1">
    <property type="nucleotide sequence ID" value="NZ_SGWV01000011.1"/>
</dbReference>
<sequence length="496" mass="52419">MAPTLPTSLRAPLPFDPALVCIAGQWRRPQGLHTLPLIDPSTGVELGRIARAGAPEIDAAVQAARCALRADEPGSWAQASPHERSLCLQRIAALVRERVDELAHLEALDAGLPVSRGRADATALARRLEGWAAQIGQTSGSAQAVMPGQTLLSWREPLGIVGLMLPTQGNLPLLGDCVGAALAAGNACIVKPAETVVLSVLAFAHICHEAGVPAGTLNVVPGLSQEAGAALVEHPGVAHVTVAGSAQTAAAVRALASRHGKDLTVLQVGSLPHLVFEDADLDRAVPELVAAAVHRSGQSLARPTCILVRRGTQAELLDRMAQRYRQLRVGPALADRDLGPMASPHRRDQVESQIAFAGESGLRLVAQGEIDTEAAGLGGYWVRPTLLTPWTAAWTRRIAVDPAGPVQVVIPFDDEDEAIALVHACEPLRGASIWTRDGARQWRLAHGLRGERISINGSDDPGTSTAAGQAPSLATWGMDLRERYTRIKSMRIQHDA</sequence>
<name>A0A4Q7LDC8_9BURK</name>
<gene>
    <name evidence="4" type="ORF">EV685_3105</name>
</gene>
<dbReference type="AlphaFoldDB" id="A0A4Q7LDC8"/>
<dbReference type="InterPro" id="IPR015590">
    <property type="entry name" value="Aldehyde_DH_dom"/>
</dbReference>
<comment type="similarity">
    <text evidence="1">Belongs to the aldehyde dehydrogenase family.</text>
</comment>